<dbReference type="EMBL" id="RYZZ01000018">
    <property type="protein sequence ID" value="RUQ28034.1"/>
    <property type="molecule type" value="Genomic_DNA"/>
</dbReference>
<evidence type="ECO:0000313" key="4">
    <source>
        <dbReference type="Proteomes" id="UP000267430"/>
    </source>
</evidence>
<dbReference type="AlphaFoldDB" id="A0A433HI42"/>
<evidence type="ECO:0000313" key="3">
    <source>
        <dbReference type="EMBL" id="RUQ28034.1"/>
    </source>
</evidence>
<dbReference type="RefSeq" id="WP_126865457.1">
    <property type="nucleotide sequence ID" value="NZ_JAUSTX010000018.1"/>
</dbReference>
<dbReference type="SUPFAM" id="SSF52499">
    <property type="entry name" value="Isochorismatase-like hydrolases"/>
    <property type="match status" value="1"/>
</dbReference>
<comment type="similarity">
    <text evidence="1">Belongs to the isochorismatase family.</text>
</comment>
<dbReference type="InterPro" id="IPR036380">
    <property type="entry name" value="Isochorismatase-like_sf"/>
</dbReference>
<name>A0A433HI42_9BACI</name>
<dbReference type="PANTHER" id="PTHR11080">
    <property type="entry name" value="PYRAZINAMIDASE/NICOTINAMIDASE"/>
    <property type="match status" value="1"/>
</dbReference>
<protein>
    <recommendedName>
        <fullName evidence="5">Nicotinamidase</fullName>
    </recommendedName>
</protein>
<evidence type="ECO:0000256" key="1">
    <source>
        <dbReference type="ARBA" id="ARBA00006336"/>
    </source>
</evidence>
<dbReference type="Proteomes" id="UP000267430">
    <property type="component" value="Unassembled WGS sequence"/>
</dbReference>
<accession>A0A433HI42</accession>
<proteinExistence type="inferred from homology"/>
<gene>
    <name evidence="3" type="ORF">ELQ35_14090</name>
</gene>
<evidence type="ECO:0000256" key="2">
    <source>
        <dbReference type="ARBA" id="ARBA00022801"/>
    </source>
</evidence>
<organism evidence="3 4">
    <name type="scientific">Peribacillus cavernae</name>
    <dbReference type="NCBI Taxonomy" id="1674310"/>
    <lineage>
        <taxon>Bacteria</taxon>
        <taxon>Bacillati</taxon>
        <taxon>Bacillota</taxon>
        <taxon>Bacilli</taxon>
        <taxon>Bacillales</taxon>
        <taxon>Bacillaceae</taxon>
        <taxon>Peribacillus</taxon>
    </lineage>
</organism>
<reference evidence="3 4" key="1">
    <citation type="submission" date="2018-12" db="EMBL/GenBank/DDBJ databases">
        <title>Bacillus chawlae sp. nov., Bacillus glennii sp. nov., and Bacillus saganii sp. nov. Isolated from the Vehicle Assembly Building at Kennedy Space Center where the Viking Spacecraft were Assembled.</title>
        <authorList>
            <person name="Seuylemezian A."/>
            <person name="Vaishampayan P."/>
        </authorList>
    </citation>
    <scope>NUCLEOTIDE SEQUENCE [LARGE SCALE GENOMIC DNA]</scope>
    <source>
        <strain evidence="3 4">L5</strain>
    </source>
</reference>
<keyword evidence="2" id="KW-0378">Hydrolase</keyword>
<dbReference type="InterPro" id="IPR052347">
    <property type="entry name" value="Isochorismatase_Nicotinamidase"/>
</dbReference>
<dbReference type="OrthoDB" id="9796485at2"/>
<dbReference type="Gene3D" id="3.40.50.850">
    <property type="entry name" value="Isochorismatase-like"/>
    <property type="match status" value="1"/>
</dbReference>
<comment type="caution">
    <text evidence="3">The sequence shown here is derived from an EMBL/GenBank/DDBJ whole genome shotgun (WGS) entry which is preliminary data.</text>
</comment>
<sequence length="301" mass="34442">MKTSFEKIVDVQAIGGRNPEKINDLSAFARSESFPPSAADTERVLFVGIDFQNDFMENGELGVPHSHRDIENATKFIYHNLEKITTIAVSIDTHQPKQIFHPFWWVDGSGKHPEPLTIITLEDVEGGKWTPAEKYEESLEYVRNLEKSGKKQLCIWPFHCIQGTTGAALESQFSNMIHFHSFARNANLQKIVKGLDPLSEMYGIIKPEYDRDHYCNHQFLESLKTYDKIIVAGEAKSHCVLESVKQIAEHYADNREITSRIFLLEDCMSPIPGFEKVTAEEFNRLRNQYKVNIVTSESFTL</sequence>
<evidence type="ECO:0008006" key="5">
    <source>
        <dbReference type="Google" id="ProtNLM"/>
    </source>
</evidence>
<dbReference type="PANTHER" id="PTHR11080:SF2">
    <property type="entry name" value="LD05707P"/>
    <property type="match status" value="1"/>
</dbReference>
<keyword evidence="4" id="KW-1185">Reference proteome</keyword>
<dbReference type="GO" id="GO:0016787">
    <property type="term" value="F:hydrolase activity"/>
    <property type="evidence" value="ECO:0007669"/>
    <property type="project" value="UniProtKB-KW"/>
</dbReference>